<evidence type="ECO:0000256" key="10">
    <source>
        <dbReference type="ARBA" id="ARBA00023201"/>
    </source>
</evidence>
<dbReference type="PANTHER" id="PTHR10110">
    <property type="entry name" value="SODIUM/HYDROGEN EXCHANGER"/>
    <property type="match status" value="1"/>
</dbReference>
<dbReference type="OrthoDB" id="9774146at2"/>
<evidence type="ECO:0000256" key="1">
    <source>
        <dbReference type="ARBA" id="ARBA00004651"/>
    </source>
</evidence>
<dbReference type="GO" id="GO:0015386">
    <property type="term" value="F:potassium:proton antiporter activity"/>
    <property type="evidence" value="ECO:0007669"/>
    <property type="project" value="TreeGrafter"/>
</dbReference>
<keyword evidence="15" id="KW-1185">Reference proteome</keyword>
<feature type="transmembrane region" description="Helical" evidence="12">
    <location>
        <begin position="228"/>
        <end position="246"/>
    </location>
</feature>
<evidence type="ECO:0000256" key="7">
    <source>
        <dbReference type="ARBA" id="ARBA00023053"/>
    </source>
</evidence>
<sequence>MEAMHPVPQLVAVIFVLLLVALSVNLLARRSGLPYTVLLVLVGIGISFVSDTVPALANMESALSISPDLILFVFLPTLIFESSYNLDTALLRRNSLQILALAIPGLLLSTGLIGVIIWQALDIGLVASLLLGAILSATDPVAVIALFRQVGAPGRLSTLIEGESLFNDATALVVSKILLGILAVGTISGSQLAGGVVDFFILFAGGLAFGVALGYVCGLFIGWLDSNPVFEISLTIAAAYLAFLIAEEVLHISGVMATLGAGLLLGSWGRLRISSSVQISLEHFWDVLSFVSNALLFLLLGMQVDLLELARSWDLILWVVLAMLVSRAIVIFVLLPLFDRLPGVKPVGFGYRFIMFWGGLRGAIALAIVLSLTDYPFKDLFVALVTGAVLFTLLVQGLTIKPVLSLLGLDKASLADRLALFERDLEAHQLAIERLPALQKGGMFSSRIAHRFNLKSRQAISKAKRKIKRFRQRELGHDEELNLFFLRALSEEKSHYQEMFNAGHISETSMRRLLLVLDHQIDTLKYGNGIEDINGHSHYEFIEHWLFRLLGDHTPLQPLVERLRISHINRYYEVVWGHFQGSRHVLNSLEQLAQLESTPRDIVDQVLERFRHWNNLASDKLHRLNHDFPELARLMQVRLGKRIVLLAEIDTTREQAQLGTLAKGAAEQIEVSLQRELKALRGLPIPDLDDDPAKLLRRVPLFGHLTETELNQIAAQCEAMTLEKHDQLVQQGNRSDRLYIVSRGIIKLQSKTESGEQHLSTLIAGDSFGESALMGELRTPDTSMVAQTPTRLYTLSRNNLNQLMAQNPAMASRLKRSDARQRQIHGITEENRKGTERPEGSDEA</sequence>
<feature type="region of interest" description="Disordered" evidence="11">
    <location>
        <begin position="810"/>
        <end position="844"/>
    </location>
</feature>
<feature type="transmembrane region" description="Helical" evidence="12">
    <location>
        <begin position="35"/>
        <end position="57"/>
    </location>
</feature>
<feature type="transmembrane region" description="Helical" evidence="12">
    <location>
        <begin position="98"/>
        <end position="118"/>
    </location>
</feature>
<dbReference type="Gene3D" id="2.60.120.10">
    <property type="entry name" value="Jelly Rolls"/>
    <property type="match status" value="1"/>
</dbReference>
<feature type="domain" description="Cyclic nucleotide-binding" evidence="13">
    <location>
        <begin position="701"/>
        <end position="821"/>
    </location>
</feature>
<keyword evidence="5 12" id="KW-0812">Transmembrane</keyword>
<dbReference type="GO" id="GO:0005886">
    <property type="term" value="C:plasma membrane"/>
    <property type="evidence" value="ECO:0007669"/>
    <property type="project" value="UniProtKB-SubCell"/>
</dbReference>
<dbReference type="PROSITE" id="PS50042">
    <property type="entry name" value="CNMP_BINDING_3"/>
    <property type="match status" value="1"/>
</dbReference>
<keyword evidence="6 12" id="KW-1133">Transmembrane helix</keyword>
<keyword evidence="8" id="KW-0406">Ion transport</keyword>
<keyword evidence="10" id="KW-0739">Sodium transport</keyword>
<keyword evidence="7" id="KW-0915">Sodium</keyword>
<evidence type="ECO:0000256" key="2">
    <source>
        <dbReference type="ARBA" id="ARBA00022448"/>
    </source>
</evidence>
<dbReference type="GO" id="GO:0098719">
    <property type="term" value="P:sodium ion import across plasma membrane"/>
    <property type="evidence" value="ECO:0007669"/>
    <property type="project" value="TreeGrafter"/>
</dbReference>
<dbReference type="InterPro" id="IPR018422">
    <property type="entry name" value="Cation/H_exchanger_CPA1"/>
</dbReference>
<feature type="transmembrane region" description="Helical" evidence="12">
    <location>
        <begin position="349"/>
        <end position="368"/>
    </location>
</feature>
<reference evidence="14 15" key="1">
    <citation type="submission" date="2019-03" db="EMBL/GenBank/DDBJ databases">
        <title>Genomic Encyclopedia of Archaeal and Bacterial Type Strains, Phase II (KMG-II): from individual species to whole genera.</title>
        <authorList>
            <person name="Goeker M."/>
        </authorList>
    </citation>
    <scope>NUCLEOTIDE SEQUENCE [LARGE SCALE GENOMIC DNA]</scope>
    <source>
        <strain evidence="14 15">DSM 27697</strain>
    </source>
</reference>
<evidence type="ECO:0000256" key="12">
    <source>
        <dbReference type="SAM" id="Phobius"/>
    </source>
</evidence>
<name>A0A4R1GCF2_9GAMM</name>
<feature type="transmembrane region" description="Helical" evidence="12">
    <location>
        <begin position="380"/>
        <end position="400"/>
    </location>
</feature>
<dbReference type="InterPro" id="IPR006153">
    <property type="entry name" value="Cation/H_exchanger_TM"/>
</dbReference>
<dbReference type="GO" id="GO:0051453">
    <property type="term" value="P:regulation of intracellular pH"/>
    <property type="evidence" value="ECO:0007669"/>
    <property type="project" value="TreeGrafter"/>
</dbReference>
<feature type="compositionally biased region" description="Basic and acidic residues" evidence="11">
    <location>
        <begin position="815"/>
        <end position="844"/>
    </location>
</feature>
<dbReference type="Pfam" id="PF00027">
    <property type="entry name" value="cNMP_binding"/>
    <property type="match status" value="1"/>
</dbReference>
<dbReference type="GO" id="GO:0015385">
    <property type="term" value="F:sodium:proton antiporter activity"/>
    <property type="evidence" value="ECO:0007669"/>
    <property type="project" value="InterPro"/>
</dbReference>
<dbReference type="PANTHER" id="PTHR10110:SF86">
    <property type="entry name" value="SODIUM_HYDROGEN EXCHANGER 7"/>
    <property type="match status" value="1"/>
</dbReference>
<dbReference type="InterPro" id="IPR018490">
    <property type="entry name" value="cNMP-bd_dom_sf"/>
</dbReference>
<dbReference type="CDD" id="cd00038">
    <property type="entry name" value="CAP_ED"/>
    <property type="match status" value="1"/>
</dbReference>
<keyword evidence="9 12" id="KW-0472">Membrane</keyword>
<feature type="transmembrane region" description="Helical" evidence="12">
    <location>
        <begin position="199"/>
        <end position="221"/>
    </location>
</feature>
<evidence type="ECO:0000256" key="8">
    <source>
        <dbReference type="ARBA" id="ARBA00023065"/>
    </source>
</evidence>
<evidence type="ECO:0000256" key="3">
    <source>
        <dbReference type="ARBA" id="ARBA00022449"/>
    </source>
</evidence>
<dbReference type="InterPro" id="IPR014710">
    <property type="entry name" value="RmlC-like_jellyroll"/>
</dbReference>
<dbReference type="Gene3D" id="6.10.140.1330">
    <property type="match status" value="1"/>
</dbReference>
<proteinExistence type="predicted"/>
<dbReference type="Pfam" id="PF00999">
    <property type="entry name" value="Na_H_Exchanger"/>
    <property type="match status" value="1"/>
</dbReference>
<feature type="transmembrane region" description="Helical" evidence="12">
    <location>
        <begin position="6"/>
        <end position="28"/>
    </location>
</feature>
<evidence type="ECO:0000256" key="5">
    <source>
        <dbReference type="ARBA" id="ARBA00022692"/>
    </source>
</evidence>
<feature type="transmembrane region" description="Helical" evidence="12">
    <location>
        <begin position="124"/>
        <end position="147"/>
    </location>
</feature>
<keyword evidence="3" id="KW-0050">Antiport</keyword>
<feature type="transmembrane region" description="Helical" evidence="12">
    <location>
        <begin position="283"/>
        <end position="303"/>
    </location>
</feature>
<evidence type="ECO:0000256" key="11">
    <source>
        <dbReference type="SAM" id="MobiDB-lite"/>
    </source>
</evidence>
<evidence type="ECO:0000256" key="4">
    <source>
        <dbReference type="ARBA" id="ARBA00022475"/>
    </source>
</evidence>
<evidence type="ECO:0000256" key="9">
    <source>
        <dbReference type="ARBA" id="ARBA00023136"/>
    </source>
</evidence>
<dbReference type="Proteomes" id="UP000294546">
    <property type="component" value="Unassembled WGS sequence"/>
</dbReference>
<evidence type="ECO:0000259" key="13">
    <source>
        <dbReference type="PROSITE" id="PS50042"/>
    </source>
</evidence>
<accession>A0A4R1GCF2</accession>
<evidence type="ECO:0000313" key="14">
    <source>
        <dbReference type="EMBL" id="TCK04265.1"/>
    </source>
</evidence>
<dbReference type="InterPro" id="IPR000595">
    <property type="entry name" value="cNMP-bd_dom"/>
</dbReference>
<keyword evidence="2" id="KW-0813">Transport</keyword>
<comment type="caution">
    <text evidence="14">The sequence shown here is derived from an EMBL/GenBank/DDBJ whole genome shotgun (WGS) entry which is preliminary data.</text>
</comment>
<dbReference type="EMBL" id="SMFU01000011">
    <property type="protein sequence ID" value="TCK04265.1"/>
    <property type="molecule type" value="Genomic_DNA"/>
</dbReference>
<feature type="transmembrane region" description="Helical" evidence="12">
    <location>
        <begin position="168"/>
        <end position="187"/>
    </location>
</feature>
<feature type="transmembrane region" description="Helical" evidence="12">
    <location>
        <begin position="315"/>
        <end position="337"/>
    </location>
</feature>
<dbReference type="AlphaFoldDB" id="A0A4R1GCF2"/>
<gene>
    <name evidence="14" type="ORF">CLV83_3683</name>
</gene>
<evidence type="ECO:0000256" key="6">
    <source>
        <dbReference type="ARBA" id="ARBA00022989"/>
    </source>
</evidence>
<feature type="transmembrane region" description="Helical" evidence="12">
    <location>
        <begin position="69"/>
        <end position="86"/>
    </location>
</feature>
<comment type="subcellular location">
    <subcellularLocation>
        <location evidence="1">Cell membrane</location>
        <topology evidence="1">Multi-pass membrane protein</topology>
    </subcellularLocation>
</comment>
<keyword evidence="4" id="KW-1003">Cell membrane</keyword>
<dbReference type="SUPFAM" id="SSF51206">
    <property type="entry name" value="cAMP-binding domain-like"/>
    <property type="match status" value="1"/>
</dbReference>
<evidence type="ECO:0000313" key="15">
    <source>
        <dbReference type="Proteomes" id="UP000294546"/>
    </source>
</evidence>
<dbReference type="SMART" id="SM00100">
    <property type="entry name" value="cNMP"/>
    <property type="match status" value="1"/>
</dbReference>
<protein>
    <submittedName>
        <fullName evidence="14">Sodium/proton antiporter (CPA1 family)</fullName>
    </submittedName>
</protein>
<organism evidence="14 15">
    <name type="scientific">Marinobacterium mangrovicola</name>
    <dbReference type="NCBI Taxonomy" id="1476959"/>
    <lineage>
        <taxon>Bacteria</taxon>
        <taxon>Pseudomonadati</taxon>
        <taxon>Pseudomonadota</taxon>
        <taxon>Gammaproteobacteria</taxon>
        <taxon>Oceanospirillales</taxon>
        <taxon>Oceanospirillaceae</taxon>
        <taxon>Marinobacterium</taxon>
    </lineage>
</organism>